<dbReference type="AlphaFoldDB" id="A0A7S0XIL2"/>
<dbReference type="EMBL" id="HBFD01005160">
    <property type="protein sequence ID" value="CAD8719603.1"/>
    <property type="molecule type" value="Transcribed_RNA"/>
</dbReference>
<reference evidence="1" key="1">
    <citation type="submission" date="2021-01" db="EMBL/GenBank/DDBJ databases">
        <authorList>
            <person name="Corre E."/>
            <person name="Pelletier E."/>
            <person name="Niang G."/>
            <person name="Scheremetjew M."/>
            <person name="Finn R."/>
            <person name="Kale V."/>
            <person name="Holt S."/>
            <person name="Cochrane G."/>
            <person name="Meng A."/>
            <person name="Brown T."/>
            <person name="Cohen L."/>
        </authorList>
    </citation>
    <scope>NUCLEOTIDE SEQUENCE</scope>
    <source>
        <strain evidence="1">UTEXLB2642</strain>
    </source>
</reference>
<gene>
    <name evidence="1" type="ORF">CNEB1095_LOCUS3400</name>
</gene>
<organism evidence="1">
    <name type="scientific">Chromulina nebulosa</name>
    <dbReference type="NCBI Taxonomy" id="96789"/>
    <lineage>
        <taxon>Eukaryota</taxon>
        <taxon>Sar</taxon>
        <taxon>Stramenopiles</taxon>
        <taxon>Ochrophyta</taxon>
        <taxon>Chrysophyceae</taxon>
        <taxon>Chromulinales</taxon>
        <taxon>Chromulinaceae</taxon>
        <taxon>Chromulina</taxon>
    </lineage>
</organism>
<proteinExistence type="predicted"/>
<evidence type="ECO:0000313" key="1">
    <source>
        <dbReference type="EMBL" id="CAD8719603.1"/>
    </source>
</evidence>
<name>A0A7S0XIL2_9STRA</name>
<sequence length="156" mass="17285">MAQISIVVPTSINDIPEKSAVALNPYHFDNELIPFNALACSVTSLYFKPDCFGGHGKTDFLCFRTQFSCCKPGRETEEILICQDGLFAIIIPKVCCKGARQVFCCDSRYSFLTFNPVAPLDADFPCLCNILGLTLIYKFKFTPLCCAKWSVIKASA</sequence>
<accession>A0A7S0XIL2</accession>
<protein>
    <submittedName>
        <fullName evidence="1">Uncharacterized protein</fullName>
    </submittedName>
</protein>